<evidence type="ECO:0000256" key="1">
    <source>
        <dbReference type="ARBA" id="ARBA00008601"/>
    </source>
</evidence>
<comment type="similarity">
    <text evidence="1">Belongs to the protein-tyrosine phosphatase family. Non-receptor class dual specificity subfamily.</text>
</comment>
<dbReference type="PANTHER" id="PTHR10159:SF519">
    <property type="entry name" value="DUAL SPECIFICITY PROTEIN PHOSPHATASE MPK3"/>
    <property type="match status" value="1"/>
</dbReference>
<organism evidence="7 8">
    <name type="scientific">Orbilia ellipsospora</name>
    <dbReference type="NCBI Taxonomy" id="2528407"/>
    <lineage>
        <taxon>Eukaryota</taxon>
        <taxon>Fungi</taxon>
        <taxon>Dikarya</taxon>
        <taxon>Ascomycota</taxon>
        <taxon>Pezizomycotina</taxon>
        <taxon>Orbiliomycetes</taxon>
        <taxon>Orbiliales</taxon>
        <taxon>Orbiliaceae</taxon>
        <taxon>Orbilia</taxon>
    </lineage>
</organism>
<dbReference type="GO" id="GO:0033550">
    <property type="term" value="F:MAP kinase tyrosine phosphatase activity"/>
    <property type="evidence" value="ECO:0007669"/>
    <property type="project" value="TreeGrafter"/>
</dbReference>
<dbReference type="InterPro" id="IPR000387">
    <property type="entry name" value="Tyr_Pase_dom"/>
</dbReference>
<evidence type="ECO:0000256" key="3">
    <source>
        <dbReference type="ARBA" id="ARBA00022801"/>
    </source>
</evidence>
<dbReference type="PROSITE" id="PS50054">
    <property type="entry name" value="TYR_PHOSPHATASE_DUAL"/>
    <property type="match status" value="1"/>
</dbReference>
<dbReference type="Gene3D" id="3.90.190.10">
    <property type="entry name" value="Protein tyrosine phosphatase superfamily"/>
    <property type="match status" value="1"/>
</dbReference>
<dbReference type="Proteomes" id="UP001365542">
    <property type="component" value="Unassembled WGS sequence"/>
</dbReference>
<keyword evidence="4" id="KW-0904">Protein phosphatase</keyword>
<dbReference type="SMART" id="SM00195">
    <property type="entry name" value="DSPc"/>
    <property type="match status" value="1"/>
</dbReference>
<dbReference type="GO" id="GO:0043409">
    <property type="term" value="P:negative regulation of MAPK cascade"/>
    <property type="evidence" value="ECO:0007669"/>
    <property type="project" value="TreeGrafter"/>
</dbReference>
<evidence type="ECO:0000313" key="8">
    <source>
        <dbReference type="Proteomes" id="UP001365542"/>
    </source>
</evidence>
<dbReference type="Pfam" id="PF00782">
    <property type="entry name" value="DSPc"/>
    <property type="match status" value="1"/>
</dbReference>
<feature type="domain" description="Tyrosine-protein phosphatase" evidence="5">
    <location>
        <begin position="15"/>
        <end position="155"/>
    </location>
</feature>
<dbReference type="PROSITE" id="PS50056">
    <property type="entry name" value="TYR_PHOSPHATASE_2"/>
    <property type="match status" value="1"/>
</dbReference>
<proteinExistence type="inferred from homology"/>
<feature type="domain" description="Tyrosine specific protein phosphatases" evidence="6">
    <location>
        <begin position="67"/>
        <end position="136"/>
    </location>
</feature>
<dbReference type="InterPro" id="IPR000340">
    <property type="entry name" value="Dual-sp_phosphatase_cat-dom"/>
</dbReference>
<keyword evidence="3" id="KW-0378">Hydrolase</keyword>
<dbReference type="SMART" id="SM00404">
    <property type="entry name" value="PTPc_motif"/>
    <property type="match status" value="1"/>
</dbReference>
<evidence type="ECO:0000256" key="4">
    <source>
        <dbReference type="ARBA" id="ARBA00022912"/>
    </source>
</evidence>
<dbReference type="InterPro" id="IPR003595">
    <property type="entry name" value="Tyr_Pase_cat"/>
</dbReference>
<accession>A0AAV9XKT3</accession>
<dbReference type="EC" id="3.1.3.48" evidence="2"/>
<dbReference type="PANTHER" id="PTHR10159">
    <property type="entry name" value="DUAL SPECIFICITY PROTEIN PHOSPHATASE"/>
    <property type="match status" value="1"/>
</dbReference>
<dbReference type="InterPro" id="IPR029021">
    <property type="entry name" value="Prot-tyrosine_phosphatase-like"/>
</dbReference>
<dbReference type="GO" id="GO:0008330">
    <property type="term" value="F:protein tyrosine/threonine phosphatase activity"/>
    <property type="evidence" value="ECO:0007669"/>
    <property type="project" value="TreeGrafter"/>
</dbReference>
<evidence type="ECO:0000259" key="6">
    <source>
        <dbReference type="PROSITE" id="PS50056"/>
    </source>
</evidence>
<dbReference type="AlphaFoldDB" id="A0AAV9XKT3"/>
<protein>
    <recommendedName>
        <fullName evidence="2">protein-tyrosine-phosphatase</fullName>
        <ecNumber evidence="2">3.1.3.48</ecNumber>
    </recommendedName>
</protein>
<dbReference type="SUPFAM" id="SSF52799">
    <property type="entry name" value="(Phosphotyrosine protein) phosphatases II"/>
    <property type="match status" value="1"/>
</dbReference>
<reference evidence="7 8" key="1">
    <citation type="submission" date="2019-10" db="EMBL/GenBank/DDBJ databases">
        <authorList>
            <person name="Palmer J.M."/>
        </authorList>
    </citation>
    <scope>NUCLEOTIDE SEQUENCE [LARGE SCALE GENOMIC DNA]</scope>
    <source>
        <strain evidence="7 8">TWF694</strain>
    </source>
</reference>
<dbReference type="GO" id="GO:0017017">
    <property type="term" value="F:MAP kinase tyrosine/serine/threonine phosphatase activity"/>
    <property type="evidence" value="ECO:0007669"/>
    <property type="project" value="TreeGrafter"/>
</dbReference>
<name>A0AAV9XKT3_9PEZI</name>
<comment type="caution">
    <text evidence="7">The sequence shown here is derived from an EMBL/GenBank/DDBJ whole genome shotgun (WGS) entry which is preliminary data.</text>
</comment>
<dbReference type="InterPro" id="IPR020422">
    <property type="entry name" value="TYR_PHOSPHATASE_DUAL_dom"/>
</dbReference>
<evidence type="ECO:0000256" key="2">
    <source>
        <dbReference type="ARBA" id="ARBA00013064"/>
    </source>
</evidence>
<evidence type="ECO:0000259" key="5">
    <source>
        <dbReference type="PROSITE" id="PS50054"/>
    </source>
</evidence>
<evidence type="ECO:0000313" key="7">
    <source>
        <dbReference type="EMBL" id="KAK6542217.1"/>
    </source>
</evidence>
<dbReference type="GO" id="GO:0005737">
    <property type="term" value="C:cytoplasm"/>
    <property type="evidence" value="ECO:0007669"/>
    <property type="project" value="TreeGrafter"/>
</dbReference>
<sequence length="182" mass="19988">MGKKKASRQIQNSAAACPILPHLYLGPRTSASMEFVTRHHITEVLSIGSQPPSIIQGVIYHRLSLLDDMSSSIRSVSEDANNIIKAVGESPNRIILIHCSAAVSRSPTLVAAYLMKHCGMSLYDALARIISVRPAVCPNPGFLRQLRELEQDIFSSQTVHVDELPRTKKDRLRFFGGTVSPA</sequence>
<keyword evidence="8" id="KW-1185">Reference proteome</keyword>
<dbReference type="EMBL" id="JAVHJO010000003">
    <property type="protein sequence ID" value="KAK6542217.1"/>
    <property type="molecule type" value="Genomic_DNA"/>
</dbReference>
<dbReference type="CDD" id="cd14498">
    <property type="entry name" value="DSP"/>
    <property type="match status" value="1"/>
</dbReference>
<gene>
    <name evidence="7" type="ORF">TWF694_007975</name>
</gene>